<feature type="compositionally biased region" description="Low complexity" evidence="1">
    <location>
        <begin position="262"/>
        <end position="280"/>
    </location>
</feature>
<feature type="transmembrane region" description="Helical" evidence="2">
    <location>
        <begin position="83"/>
        <end position="101"/>
    </location>
</feature>
<sequence length="475" mass="46880">MTDDRTPDPQSPDTQSADAFDRLRAADPVGPAAPDLAALRRRVDRRIAAGPTLEPGPVPTPLPRDTAPGVTPLRAPARRWQRLAAVAAAVAVVGGGAFVVGQQTAGRDTPVAAAGSNAAVPESASALPSAATGGQQSASAAPGLPSEAGAMSAGAGQDSRLIGYGGRLHFVDGGLPAEGSTGSAWVYDAAGTGAAATAERIAGALGVPGSAVDEYGAFTVGPNDGTAPSVSVAQDGTASFSYTDPTVGGDCSVAVEPLPAPAAEAPAGSTPSVGTPPTGTCPAPITGQDAVDRSTALLTTIGLDPAAFTLTSPDDQVSGGYRSVTASPQLDGVSLGYAWSFSFVGDRLAYFSGPLAPLASLGDYDLISPAQAVARMNDTRFGAAGGGAMPLVATDTVRSPASDGAATTPVTPPTPGAPLPWSTTEITLTAATPALTTEYRADGTVLVLPAWAMTDSTGASWTVLAVVDAQLDLAG</sequence>
<gene>
    <name evidence="3" type="ORF">JL107_14125</name>
</gene>
<keyword evidence="2" id="KW-0472">Membrane</keyword>
<name>A0A939C635_9ACTN</name>
<dbReference type="RefSeq" id="WP_205257706.1">
    <property type="nucleotide sequence ID" value="NZ_BAAAPV010000005.1"/>
</dbReference>
<dbReference type="Proteomes" id="UP000663801">
    <property type="component" value="Unassembled WGS sequence"/>
</dbReference>
<comment type="caution">
    <text evidence="3">The sequence shown here is derived from an EMBL/GenBank/DDBJ whole genome shotgun (WGS) entry which is preliminary data.</text>
</comment>
<organism evidence="3 4">
    <name type="scientific">Nakamurella flavida</name>
    <dbReference type="NCBI Taxonomy" id="363630"/>
    <lineage>
        <taxon>Bacteria</taxon>
        <taxon>Bacillati</taxon>
        <taxon>Actinomycetota</taxon>
        <taxon>Actinomycetes</taxon>
        <taxon>Nakamurellales</taxon>
        <taxon>Nakamurellaceae</taxon>
        <taxon>Nakamurella</taxon>
    </lineage>
</organism>
<evidence type="ECO:0000256" key="1">
    <source>
        <dbReference type="SAM" id="MobiDB-lite"/>
    </source>
</evidence>
<feature type="region of interest" description="Disordered" evidence="1">
    <location>
        <begin position="125"/>
        <end position="152"/>
    </location>
</feature>
<keyword evidence="2" id="KW-0812">Transmembrane</keyword>
<feature type="region of interest" description="Disordered" evidence="1">
    <location>
        <begin position="47"/>
        <end position="68"/>
    </location>
</feature>
<evidence type="ECO:0000313" key="3">
    <source>
        <dbReference type="EMBL" id="MBM9477584.1"/>
    </source>
</evidence>
<accession>A0A939C635</accession>
<feature type="region of interest" description="Disordered" evidence="1">
    <location>
        <begin position="1"/>
        <end position="35"/>
    </location>
</feature>
<evidence type="ECO:0000313" key="4">
    <source>
        <dbReference type="Proteomes" id="UP000663801"/>
    </source>
</evidence>
<dbReference type="AlphaFoldDB" id="A0A939C635"/>
<feature type="region of interest" description="Disordered" evidence="1">
    <location>
        <begin position="262"/>
        <end position="281"/>
    </location>
</feature>
<protein>
    <submittedName>
        <fullName evidence="3">Uncharacterized protein</fullName>
    </submittedName>
</protein>
<feature type="region of interest" description="Disordered" evidence="1">
    <location>
        <begin position="398"/>
        <end position="420"/>
    </location>
</feature>
<dbReference type="EMBL" id="JAERWL010000011">
    <property type="protein sequence ID" value="MBM9477584.1"/>
    <property type="molecule type" value="Genomic_DNA"/>
</dbReference>
<keyword evidence="4" id="KW-1185">Reference proteome</keyword>
<keyword evidence="2" id="KW-1133">Transmembrane helix</keyword>
<proteinExistence type="predicted"/>
<evidence type="ECO:0000256" key="2">
    <source>
        <dbReference type="SAM" id="Phobius"/>
    </source>
</evidence>
<feature type="compositionally biased region" description="Low complexity" evidence="1">
    <location>
        <begin position="128"/>
        <end position="143"/>
    </location>
</feature>
<reference evidence="3" key="1">
    <citation type="submission" date="2021-01" db="EMBL/GenBank/DDBJ databases">
        <title>KCTC 19127 draft genome.</title>
        <authorList>
            <person name="An D."/>
        </authorList>
    </citation>
    <scope>NUCLEOTIDE SEQUENCE</scope>
    <source>
        <strain evidence="3">KCTC 19127</strain>
    </source>
</reference>